<sequence length="157" mass="17811">MVVHGSGTLVNLEVVGPSLKLRHLEIWYCLNVESLKICDTNLKTLGTSSGEKLLLKNVPMQVEVDILGWPYTHIFDGISSRLSCVLTQLEVLTIHAYDSMLFLQENLEHYNFPELTNLKKFVLTIFGRKDLSLLGYTCIIRAAPQLEEFELQVGIKF</sequence>
<dbReference type="RefSeq" id="XP_009799793.1">
    <property type="nucleotide sequence ID" value="XM_009801491.1"/>
</dbReference>
<dbReference type="InterPro" id="IPR053772">
    <property type="entry name" value="At1g61320/At1g61330-like"/>
</dbReference>
<reference evidence="1" key="1">
    <citation type="journal article" date="2013" name="Genome Biol.">
        <title>Reference genomes and transcriptomes of Nicotiana sylvestris and Nicotiana tomentosiformis.</title>
        <authorList>
            <person name="Sierro N."/>
            <person name="Battey J.N."/>
            <person name="Ouadi S."/>
            <person name="Bovet L."/>
            <person name="Goepfert S."/>
            <person name="Bakaher N."/>
            <person name="Peitsch M.C."/>
            <person name="Ivanov N.V."/>
        </authorList>
    </citation>
    <scope>NUCLEOTIDE SEQUENCE [LARGE SCALE GENOMIC DNA]</scope>
</reference>
<organism evidence="1 2">
    <name type="scientific">Nicotiana sylvestris</name>
    <name type="common">Wood tobacco</name>
    <name type="synonym">South American tobacco</name>
    <dbReference type="NCBI Taxonomy" id="4096"/>
    <lineage>
        <taxon>Eukaryota</taxon>
        <taxon>Viridiplantae</taxon>
        <taxon>Streptophyta</taxon>
        <taxon>Embryophyta</taxon>
        <taxon>Tracheophyta</taxon>
        <taxon>Spermatophyta</taxon>
        <taxon>Magnoliopsida</taxon>
        <taxon>eudicotyledons</taxon>
        <taxon>Gunneridae</taxon>
        <taxon>Pentapetalae</taxon>
        <taxon>asterids</taxon>
        <taxon>lamiids</taxon>
        <taxon>Solanales</taxon>
        <taxon>Solanaceae</taxon>
        <taxon>Nicotianoideae</taxon>
        <taxon>Nicotianeae</taxon>
        <taxon>Nicotiana</taxon>
    </lineage>
</organism>
<gene>
    <name evidence="2" type="primary">LOC104245812</name>
</gene>
<keyword evidence="1" id="KW-1185">Reference proteome</keyword>
<name>A0A1U7Y9K5_NICSY</name>
<reference evidence="2" key="2">
    <citation type="submission" date="2025-08" db="UniProtKB">
        <authorList>
            <consortium name="RefSeq"/>
        </authorList>
    </citation>
    <scope>IDENTIFICATION</scope>
    <source>
        <tissue evidence="2">Leaf</tissue>
    </source>
</reference>
<proteinExistence type="predicted"/>
<evidence type="ECO:0000313" key="2">
    <source>
        <dbReference type="RefSeq" id="XP_009799793.1"/>
    </source>
</evidence>
<dbReference type="PANTHER" id="PTHR34145:SF68">
    <property type="entry name" value="FBD DOMAIN-CONTAINING PROTEIN"/>
    <property type="match status" value="1"/>
</dbReference>
<evidence type="ECO:0000313" key="1">
    <source>
        <dbReference type="Proteomes" id="UP000189701"/>
    </source>
</evidence>
<accession>A0A1U7Y9K5</accession>
<protein>
    <submittedName>
        <fullName evidence="2">Uncharacterized protein LOC104245812</fullName>
    </submittedName>
</protein>
<dbReference type="STRING" id="4096.A0A1U7Y9K5"/>
<dbReference type="eggNOG" id="ENOG502RYMX">
    <property type="taxonomic scope" value="Eukaryota"/>
</dbReference>
<dbReference type="PANTHER" id="PTHR34145">
    <property type="entry name" value="OS02G0105600 PROTEIN"/>
    <property type="match status" value="1"/>
</dbReference>
<dbReference type="AlphaFoldDB" id="A0A1U7Y9K5"/>
<dbReference type="Proteomes" id="UP000189701">
    <property type="component" value="Unplaced"/>
</dbReference>